<proteinExistence type="predicted"/>
<dbReference type="WBParaSite" id="GPUH_0002193401-mRNA-1">
    <property type="protein sequence ID" value="GPUH_0002193401-mRNA-1"/>
    <property type="gene ID" value="GPUH_0002193401"/>
</dbReference>
<evidence type="ECO:0000313" key="4">
    <source>
        <dbReference type="WBParaSite" id="GPUH_0002193401-mRNA-1"/>
    </source>
</evidence>
<reference evidence="2 3" key="2">
    <citation type="submission" date="2018-11" db="EMBL/GenBank/DDBJ databases">
        <authorList>
            <consortium name="Pathogen Informatics"/>
        </authorList>
    </citation>
    <scope>NUCLEOTIDE SEQUENCE [LARGE SCALE GENOMIC DNA]</scope>
</reference>
<evidence type="ECO:0000259" key="1">
    <source>
        <dbReference type="Pfam" id="PF06025"/>
    </source>
</evidence>
<dbReference type="InterPro" id="IPR010314">
    <property type="entry name" value="E3_Ub_ligase_DUF913"/>
</dbReference>
<gene>
    <name evidence="2" type="ORF">GPUH_LOCUS21907</name>
</gene>
<dbReference type="AlphaFoldDB" id="A0A183ELR6"/>
<accession>A0A183ELR6</accession>
<organism evidence="4">
    <name type="scientific">Gongylonema pulchrum</name>
    <dbReference type="NCBI Taxonomy" id="637853"/>
    <lineage>
        <taxon>Eukaryota</taxon>
        <taxon>Metazoa</taxon>
        <taxon>Ecdysozoa</taxon>
        <taxon>Nematoda</taxon>
        <taxon>Chromadorea</taxon>
        <taxon>Rhabditida</taxon>
        <taxon>Spirurina</taxon>
        <taxon>Spiruromorpha</taxon>
        <taxon>Spiruroidea</taxon>
        <taxon>Gongylonematidae</taxon>
        <taxon>Gongylonema</taxon>
    </lineage>
</organism>
<dbReference type="OrthoDB" id="5842869at2759"/>
<dbReference type="EMBL" id="UYRT01093776">
    <property type="protein sequence ID" value="VDN39164.1"/>
    <property type="molecule type" value="Genomic_DNA"/>
</dbReference>
<dbReference type="Proteomes" id="UP000271098">
    <property type="component" value="Unassembled WGS sequence"/>
</dbReference>
<evidence type="ECO:0000313" key="2">
    <source>
        <dbReference type="EMBL" id="VDN39164.1"/>
    </source>
</evidence>
<name>A0A183ELR6_9BILA</name>
<evidence type="ECO:0000313" key="3">
    <source>
        <dbReference type="Proteomes" id="UP000271098"/>
    </source>
</evidence>
<reference evidence="4" key="1">
    <citation type="submission" date="2016-06" db="UniProtKB">
        <authorList>
            <consortium name="WormBaseParasite"/>
        </authorList>
    </citation>
    <scope>IDENTIFICATION</scope>
</reference>
<protein>
    <submittedName>
        <fullName evidence="4">DUF913 domain-containing protein</fullName>
    </submittedName>
</protein>
<sequence length="125" mass="14164">MDGGLPYALMDILANCRFFGASLFYNAVCLTTDFIYQQPSMLTSLQEKGLTDAVMKAIFQHELPTSRDVIATLPNTFTALCLNERGLEAFSKANPFEHFCNVFLSTKYIYAMKGRRAEMSMYFLI</sequence>
<feature type="domain" description="DUF913" evidence="1">
    <location>
        <begin position="1"/>
        <end position="113"/>
    </location>
</feature>
<dbReference type="Pfam" id="PF06025">
    <property type="entry name" value="DUF913"/>
    <property type="match status" value="1"/>
</dbReference>
<keyword evidence="3" id="KW-1185">Reference proteome</keyword>